<feature type="region of interest" description="Disordered" evidence="1">
    <location>
        <begin position="506"/>
        <end position="643"/>
    </location>
</feature>
<reference evidence="3" key="1">
    <citation type="submission" date="2022-07" db="EMBL/GenBank/DDBJ databases">
        <title>Phylogenomic reconstructions and comparative analyses of Kickxellomycotina fungi.</title>
        <authorList>
            <person name="Reynolds N.K."/>
            <person name="Stajich J.E."/>
            <person name="Barry K."/>
            <person name="Grigoriev I.V."/>
            <person name="Crous P."/>
            <person name="Smith M.E."/>
        </authorList>
    </citation>
    <scope>NUCLEOTIDE SEQUENCE</scope>
    <source>
        <strain evidence="3">NBRC 105414</strain>
    </source>
</reference>
<dbReference type="PANTHER" id="PTHR23353:SF23">
    <property type="entry name" value="PROTEIN HAIRLESS"/>
    <property type="match status" value="1"/>
</dbReference>
<feature type="compositionally biased region" description="Low complexity" evidence="1">
    <location>
        <begin position="269"/>
        <end position="292"/>
    </location>
</feature>
<feature type="compositionally biased region" description="Low complexity" evidence="1">
    <location>
        <begin position="740"/>
        <end position="765"/>
    </location>
</feature>
<feature type="domain" description="Arrestin-like N-terminal" evidence="2">
    <location>
        <begin position="31"/>
        <end position="129"/>
    </location>
</feature>
<feature type="region of interest" description="Disordered" evidence="1">
    <location>
        <begin position="672"/>
        <end position="776"/>
    </location>
</feature>
<dbReference type="Proteomes" id="UP001140217">
    <property type="component" value="Unassembled WGS sequence"/>
</dbReference>
<feature type="compositionally biased region" description="Basic residues" evidence="1">
    <location>
        <begin position="335"/>
        <end position="345"/>
    </location>
</feature>
<feature type="region of interest" description="Disordered" evidence="1">
    <location>
        <begin position="391"/>
        <end position="414"/>
    </location>
</feature>
<feature type="compositionally biased region" description="Low complexity" evidence="1">
    <location>
        <begin position="563"/>
        <end position="583"/>
    </location>
</feature>
<dbReference type="Gene3D" id="2.60.40.640">
    <property type="match status" value="1"/>
</dbReference>
<accession>A0A9W8HBB9</accession>
<protein>
    <recommendedName>
        <fullName evidence="2">Arrestin-like N-terminal domain-containing protein</fullName>
    </recommendedName>
</protein>
<feature type="compositionally biased region" description="Low complexity" evidence="1">
    <location>
        <begin position="630"/>
        <end position="641"/>
    </location>
</feature>
<dbReference type="PANTHER" id="PTHR23353">
    <property type="entry name" value="RAB-GAP/TBC-RELATED"/>
    <property type="match status" value="1"/>
</dbReference>
<feature type="region of interest" description="Disordered" evidence="1">
    <location>
        <begin position="788"/>
        <end position="848"/>
    </location>
</feature>
<evidence type="ECO:0000313" key="4">
    <source>
        <dbReference type="Proteomes" id="UP001140217"/>
    </source>
</evidence>
<dbReference type="EMBL" id="JANBUL010000197">
    <property type="protein sequence ID" value="KAJ2779037.1"/>
    <property type="molecule type" value="Genomic_DNA"/>
</dbReference>
<evidence type="ECO:0000313" key="3">
    <source>
        <dbReference type="EMBL" id="KAJ2779037.1"/>
    </source>
</evidence>
<proteinExistence type="predicted"/>
<feature type="compositionally biased region" description="Low complexity" evidence="1">
    <location>
        <begin position="363"/>
        <end position="373"/>
    </location>
</feature>
<gene>
    <name evidence="3" type="ORF">H4R18_004243</name>
</gene>
<feature type="compositionally biased region" description="Low complexity" evidence="1">
    <location>
        <begin position="594"/>
        <end position="609"/>
    </location>
</feature>
<dbReference type="InterPro" id="IPR014752">
    <property type="entry name" value="Arrestin-like_C"/>
</dbReference>
<feature type="compositionally biased region" description="Polar residues" evidence="1">
    <location>
        <begin position="515"/>
        <end position="525"/>
    </location>
</feature>
<organism evidence="3 4">
    <name type="scientific">Coemansia javaensis</name>
    <dbReference type="NCBI Taxonomy" id="2761396"/>
    <lineage>
        <taxon>Eukaryota</taxon>
        <taxon>Fungi</taxon>
        <taxon>Fungi incertae sedis</taxon>
        <taxon>Zoopagomycota</taxon>
        <taxon>Kickxellomycotina</taxon>
        <taxon>Kickxellomycetes</taxon>
        <taxon>Kickxellales</taxon>
        <taxon>Kickxellaceae</taxon>
        <taxon>Coemansia</taxon>
    </lineage>
</organism>
<dbReference type="InterPro" id="IPR053019">
    <property type="entry name" value="GATA_zinc_finger"/>
</dbReference>
<dbReference type="InterPro" id="IPR011021">
    <property type="entry name" value="Arrestin-like_N"/>
</dbReference>
<feature type="compositionally biased region" description="Low complexity" evidence="1">
    <location>
        <begin position="811"/>
        <end position="828"/>
    </location>
</feature>
<feature type="compositionally biased region" description="Basic residues" evidence="1">
    <location>
        <begin position="308"/>
        <end position="321"/>
    </location>
</feature>
<evidence type="ECO:0000256" key="1">
    <source>
        <dbReference type="SAM" id="MobiDB-lite"/>
    </source>
</evidence>
<feature type="region of interest" description="Disordered" evidence="1">
    <location>
        <begin position="266"/>
        <end position="376"/>
    </location>
</feature>
<dbReference type="OrthoDB" id="2333384at2759"/>
<evidence type="ECO:0000259" key="2">
    <source>
        <dbReference type="Pfam" id="PF00339"/>
    </source>
</evidence>
<dbReference type="AlphaFoldDB" id="A0A9W8HBB9"/>
<keyword evidence="4" id="KW-1185">Reference proteome</keyword>
<feature type="compositionally biased region" description="Basic and acidic residues" evidence="1">
    <location>
        <begin position="610"/>
        <end position="628"/>
    </location>
</feature>
<sequence>MAFGSSGPDIRIEVDGPAAAAAAAAAGDRRQRVSGRVVVAVAGRALAVAGVRIEFVGEESVTVRGPAGLGSTTVAREVAAARAAAHGGGVLGEGRHVFPFAVTVPGWVPSTVERDLCRIRYVVRAAVERGSLGSYLAAAAAAAAAAGPGAAGGSAWVREAEVECRRVRAAQRLARRRRVDQSVGCPDGSCHVRIWGAISRDIVKPGAHVRLDLSARTSDARYGLRLLTASFAECVACHVQVRGEERLVKRITNLATCRLDALPPGADEPAPASASAAASGSASASASAASPGDVYRASMRSDPGQRLPRLHRRVRRPGHSRQHSDVQHSNAQQHGHSHSRSRSRSRANSVGTSSDSEAQNHRQQQQPPLGQQLSRGLRKTRSRLAVLLRSSAPAPAGGGPGSASPSPSHETPVSPARVLALQAGQSPPLSASSNSNRHGHAPAVVRQIQAAHVLQVPLGLSQFSSEYVSREYRLIVVAEVAPLDDPAANGNSVHVNDATRLPPYSPLYHPASAGSGHSRSAQNLGLSPPPVPPLQQRQRQQQPRPPQPPSANGLLDGVRRNVSLSSRSSQMSSPLSSSAASLECSDRHPKHQNNKNNSSSNNNNNNNGNNRERPGRRRQSESVLDHRQRQQQQQQYQPRWQVSERSSAIAEWTLDVVDHFDVQFDELVSPEYSSSAAKGGGVGSAGTARQLTPPEEPEIHIGQYSFEPPAPTAAAMATPPAASPDPRPAAGLHHHHEPLAAAGSGANSTASSNNSGSNNNSNNNNNGGGARGHHRRTSSGLVGFLMRGFRTGPLSSSSSSSAAHPPPPVPTHNNNNNNNNNNNSNTSSGPRHARSVSGGPDRMLPGRR</sequence>
<dbReference type="Pfam" id="PF00339">
    <property type="entry name" value="Arrestin_N"/>
    <property type="match status" value="1"/>
</dbReference>
<feature type="compositionally biased region" description="Polar residues" evidence="1">
    <location>
        <begin position="347"/>
        <end position="357"/>
    </location>
</feature>
<name>A0A9W8HBB9_9FUNG</name>
<comment type="caution">
    <text evidence="3">The sequence shown here is derived from an EMBL/GenBank/DDBJ whole genome shotgun (WGS) entry which is preliminary data.</text>
</comment>